<feature type="domain" description="USP" evidence="9">
    <location>
        <begin position="354"/>
        <end position="940"/>
    </location>
</feature>
<keyword evidence="6 7" id="KW-0788">Thiol protease</keyword>
<evidence type="ECO:0000313" key="11">
    <source>
        <dbReference type="Proteomes" id="UP000036987"/>
    </source>
</evidence>
<dbReference type="Proteomes" id="UP000036987">
    <property type="component" value="Unassembled WGS sequence"/>
</dbReference>
<dbReference type="EC" id="3.4.19.12" evidence="7"/>
<reference evidence="11" key="1">
    <citation type="journal article" date="2016" name="Nature">
        <title>The genome of the seagrass Zostera marina reveals angiosperm adaptation to the sea.</title>
        <authorList>
            <person name="Olsen J.L."/>
            <person name="Rouze P."/>
            <person name="Verhelst B."/>
            <person name="Lin Y.-C."/>
            <person name="Bayer T."/>
            <person name="Collen J."/>
            <person name="Dattolo E."/>
            <person name="De Paoli E."/>
            <person name="Dittami S."/>
            <person name="Maumus F."/>
            <person name="Michel G."/>
            <person name="Kersting A."/>
            <person name="Lauritano C."/>
            <person name="Lohaus R."/>
            <person name="Toepel M."/>
            <person name="Tonon T."/>
            <person name="Vanneste K."/>
            <person name="Amirebrahimi M."/>
            <person name="Brakel J."/>
            <person name="Bostroem C."/>
            <person name="Chovatia M."/>
            <person name="Grimwood J."/>
            <person name="Jenkins J.W."/>
            <person name="Jueterbock A."/>
            <person name="Mraz A."/>
            <person name="Stam W.T."/>
            <person name="Tice H."/>
            <person name="Bornberg-Bauer E."/>
            <person name="Green P.J."/>
            <person name="Pearson G.A."/>
            <person name="Procaccini G."/>
            <person name="Duarte C.M."/>
            <person name="Schmutz J."/>
            <person name="Reusch T.B.H."/>
            <person name="Van de Peer Y."/>
        </authorList>
    </citation>
    <scope>NUCLEOTIDE SEQUENCE [LARGE SCALE GENOMIC DNA]</scope>
    <source>
        <strain evidence="11">cv. Finnish</strain>
    </source>
</reference>
<feature type="compositionally biased region" description="Pro residues" evidence="8">
    <location>
        <begin position="1"/>
        <end position="10"/>
    </location>
</feature>
<dbReference type="EMBL" id="LFYR01002091">
    <property type="protein sequence ID" value="KMZ57350.1"/>
    <property type="molecule type" value="Genomic_DNA"/>
</dbReference>
<dbReference type="CDD" id="cd02674">
    <property type="entry name" value="Peptidase_C19R"/>
    <property type="match status" value="1"/>
</dbReference>
<evidence type="ECO:0000259" key="9">
    <source>
        <dbReference type="PROSITE" id="PS50235"/>
    </source>
</evidence>
<comment type="caution">
    <text evidence="10">The sequence shown here is derived from an EMBL/GenBank/DDBJ whole genome shotgun (WGS) entry which is preliminary data.</text>
</comment>
<evidence type="ECO:0000256" key="3">
    <source>
        <dbReference type="ARBA" id="ARBA00022670"/>
    </source>
</evidence>
<dbReference type="PROSITE" id="PS50235">
    <property type="entry name" value="USP_3"/>
    <property type="match status" value="1"/>
</dbReference>
<keyword evidence="3 7" id="KW-0645">Protease</keyword>
<name>A0A0K9NMX9_ZOSMR</name>
<feature type="compositionally biased region" description="Pro residues" evidence="8">
    <location>
        <begin position="26"/>
        <end position="50"/>
    </location>
</feature>
<comment type="catalytic activity">
    <reaction evidence="1 7">
        <text>Thiol-dependent hydrolysis of ester, thioester, amide, peptide and isopeptide bonds formed by the C-terminal Gly of ubiquitin (a 76-residue protein attached to proteins as an intracellular targeting signal).</text>
        <dbReference type="EC" id="3.4.19.12"/>
    </reaction>
</comment>
<organism evidence="10 11">
    <name type="scientific">Zostera marina</name>
    <name type="common">Eelgrass</name>
    <dbReference type="NCBI Taxonomy" id="29655"/>
    <lineage>
        <taxon>Eukaryota</taxon>
        <taxon>Viridiplantae</taxon>
        <taxon>Streptophyta</taxon>
        <taxon>Embryophyta</taxon>
        <taxon>Tracheophyta</taxon>
        <taxon>Spermatophyta</taxon>
        <taxon>Magnoliopsida</taxon>
        <taxon>Liliopsida</taxon>
        <taxon>Zosteraceae</taxon>
        <taxon>Zostera</taxon>
    </lineage>
</organism>
<dbReference type="InterPro" id="IPR050185">
    <property type="entry name" value="Ub_carboxyl-term_hydrolase"/>
</dbReference>
<accession>A0A0K9NMX9</accession>
<comment type="function">
    <text evidence="7">Recognizes and hydrolyzes the peptide bond at the C-terminal Gly of ubiquitin. Involved in the processing of poly-ubiquitin precursors as well as that of ubiquitinated proteins.</text>
</comment>
<dbReference type="GO" id="GO:0016579">
    <property type="term" value="P:protein deubiquitination"/>
    <property type="evidence" value="ECO:0007669"/>
    <property type="project" value="InterPro"/>
</dbReference>
<evidence type="ECO:0000256" key="1">
    <source>
        <dbReference type="ARBA" id="ARBA00000707"/>
    </source>
</evidence>
<dbReference type="InterPro" id="IPR001394">
    <property type="entry name" value="Peptidase_C19_UCH"/>
</dbReference>
<dbReference type="AlphaFoldDB" id="A0A0K9NMX9"/>
<dbReference type="OMA" id="FKLCENS"/>
<dbReference type="PROSITE" id="PS00972">
    <property type="entry name" value="USP_1"/>
    <property type="match status" value="1"/>
</dbReference>
<dbReference type="Pfam" id="PF00443">
    <property type="entry name" value="UCH"/>
    <property type="match status" value="1"/>
</dbReference>
<dbReference type="SUPFAM" id="SSF54001">
    <property type="entry name" value="Cysteine proteinases"/>
    <property type="match status" value="1"/>
</dbReference>
<sequence>MVDAVNPPPDYSANASVDLVEIDSDSPPPSSSSPPTPPPPPPPPPLPPLPLTNQSSPSSSIFTTTTTSSSSTSTVSSTGLHQQEDDDGRVFLVPYRWFRETQEQDASSSAPSSSNSSVEARGILYSASPVNYVGPMKIINNFFNSDLVFHLQRTDDHTLSSVSARYYALIRTDLWSHALKWHGQRDLLEETTTSSFTGDNSKDVYAVTLKISVVREPQKMAVKISKKDNSVEYFRRASKIFSVDSEPIYIWDFSGQTTLIFMNETNKLHRDVQQQSDQEILLVLYIYALSEFSLSQDGKKDDSGTPSHKKFLSPGSLLLCNGSSSKTIGDSDCIPDNAVGLNGKFHKFEYLGMTGLENLGNTCFMNSAIQCLAHTPKLVDYFLGNYRKEINYDNPLGMRGELALAFGELLRKLWAHDRTPVTPRLFKTKLSHFAPQFSGFNQHDSQELLAFLLDGLHEDLNRVKHKPYVELKDDPDRPDEEVADEYWGIHLARNDSIIVDMCQGQYRSKLVCPACNKLSVTFDPFMYLSLPLPTTSMRSMTLTVFSSDGNAKPFPCTITIPKYGNCRDLIQSLSIACSLKDDESLLVGEVYSNQIIRYLDDPLDSLSLIRDGDQLVVYRLPKDLDSSSLVIFTHELLDEHDHKTHYSHSKTFVPLVTRLPAVYNGPMIPNLYMNLLSPFLTFDHDQDAKGMSSTGMDMNSPVSDCALPNGANAKTSHDHILSEVKFYVIDGRGVKIEFEEISISGKNKQLHIVVCWPQSSIEKYGKSLFMALPEVHKSNFFFAKRPPNSISLYACLDAFLKEEPLGPEDMWYCPSCKVHQQASKKLDLWRLPEFLVIHLKRFSFNRSMENKLESFVDFPIHDLDLSKYIGSRNVNEKQSICYELFAVSNHYGTMRGGHYTAYVFHTGSKQWLDFDDRHVSCISEDSVKTSAAYVLFYKRVSC</sequence>
<dbReference type="InterPro" id="IPR018200">
    <property type="entry name" value="USP_CS"/>
</dbReference>
<dbReference type="InterPro" id="IPR028889">
    <property type="entry name" value="USP"/>
</dbReference>
<feature type="compositionally biased region" description="Low complexity" evidence="8">
    <location>
        <begin position="51"/>
        <end position="78"/>
    </location>
</feature>
<evidence type="ECO:0000256" key="8">
    <source>
        <dbReference type="SAM" id="MobiDB-lite"/>
    </source>
</evidence>
<dbReference type="PANTHER" id="PTHR21646:SF24">
    <property type="entry name" value="UBIQUITIN CARBOXYL-TERMINAL HYDROLASE"/>
    <property type="match status" value="1"/>
</dbReference>
<dbReference type="OrthoDB" id="292964at2759"/>
<dbReference type="PANTHER" id="PTHR21646">
    <property type="entry name" value="UBIQUITIN CARBOXYL-TERMINAL HYDROLASE"/>
    <property type="match status" value="1"/>
</dbReference>
<dbReference type="GO" id="GO:0004843">
    <property type="term" value="F:cysteine-type deubiquitinase activity"/>
    <property type="evidence" value="ECO:0007669"/>
    <property type="project" value="UniProtKB-UniRule"/>
</dbReference>
<dbReference type="Pfam" id="PF25242">
    <property type="entry name" value="Ubiquitin_UBP8"/>
    <property type="match status" value="1"/>
</dbReference>
<gene>
    <name evidence="10" type="ORF">ZOSMA_87G00970</name>
</gene>
<keyword evidence="5 7" id="KW-0378">Hydrolase</keyword>
<dbReference type="Gene3D" id="3.90.70.10">
    <property type="entry name" value="Cysteine proteinases"/>
    <property type="match status" value="2"/>
</dbReference>
<dbReference type="PROSITE" id="PS00973">
    <property type="entry name" value="USP_2"/>
    <property type="match status" value="1"/>
</dbReference>
<feature type="region of interest" description="Disordered" evidence="8">
    <location>
        <begin position="1"/>
        <end position="85"/>
    </location>
</feature>
<dbReference type="GO" id="GO:0006508">
    <property type="term" value="P:proteolysis"/>
    <property type="evidence" value="ECO:0007669"/>
    <property type="project" value="UniProtKB-KW"/>
</dbReference>
<keyword evidence="11" id="KW-1185">Reference proteome</keyword>
<comment type="similarity">
    <text evidence="2 7">Belongs to the peptidase C19 family.</text>
</comment>
<evidence type="ECO:0000256" key="7">
    <source>
        <dbReference type="RuleBase" id="RU366025"/>
    </source>
</evidence>
<dbReference type="InterPro" id="IPR057372">
    <property type="entry name" value="Ubiquitin_UBP8/5"/>
</dbReference>
<dbReference type="STRING" id="29655.A0A0K9NMX9"/>
<keyword evidence="4 7" id="KW-0833">Ubl conjugation pathway</keyword>
<evidence type="ECO:0000256" key="4">
    <source>
        <dbReference type="ARBA" id="ARBA00022786"/>
    </source>
</evidence>
<proteinExistence type="inferred from homology"/>
<dbReference type="InterPro" id="IPR038765">
    <property type="entry name" value="Papain-like_cys_pep_sf"/>
</dbReference>
<evidence type="ECO:0000256" key="6">
    <source>
        <dbReference type="ARBA" id="ARBA00022807"/>
    </source>
</evidence>
<protein>
    <recommendedName>
        <fullName evidence="7">Ubiquitin carboxyl-terminal hydrolase</fullName>
        <ecNumber evidence="7">3.4.19.12</ecNumber>
    </recommendedName>
</protein>
<evidence type="ECO:0000256" key="2">
    <source>
        <dbReference type="ARBA" id="ARBA00009085"/>
    </source>
</evidence>
<evidence type="ECO:0000313" key="10">
    <source>
        <dbReference type="EMBL" id="KMZ57350.1"/>
    </source>
</evidence>
<evidence type="ECO:0000256" key="5">
    <source>
        <dbReference type="ARBA" id="ARBA00022801"/>
    </source>
</evidence>